<evidence type="ECO:0000313" key="4">
    <source>
        <dbReference type="EMBL" id="MFC7184867.1"/>
    </source>
</evidence>
<dbReference type="SUPFAM" id="SSF52091">
    <property type="entry name" value="SpoIIaa-like"/>
    <property type="match status" value="1"/>
</dbReference>
<dbReference type="NCBIfam" id="TIGR00377">
    <property type="entry name" value="ant_ant_sig"/>
    <property type="match status" value="1"/>
</dbReference>
<dbReference type="InterPro" id="IPR002645">
    <property type="entry name" value="STAS_dom"/>
</dbReference>
<evidence type="ECO:0000256" key="1">
    <source>
        <dbReference type="ARBA" id="ARBA00009013"/>
    </source>
</evidence>
<dbReference type="EMBL" id="JBHTAJ010000124">
    <property type="protein sequence ID" value="MFC7184867.1"/>
    <property type="molecule type" value="Genomic_DNA"/>
</dbReference>
<dbReference type="PROSITE" id="PS50801">
    <property type="entry name" value="STAS"/>
    <property type="match status" value="1"/>
</dbReference>
<reference evidence="5" key="1">
    <citation type="journal article" date="2019" name="Int. J. Syst. Evol. Microbiol.">
        <title>The Global Catalogue of Microorganisms (GCM) 10K type strain sequencing project: providing services to taxonomists for standard genome sequencing and annotation.</title>
        <authorList>
            <consortium name="The Broad Institute Genomics Platform"/>
            <consortium name="The Broad Institute Genome Sequencing Center for Infectious Disease"/>
            <person name="Wu L."/>
            <person name="Ma J."/>
        </authorList>
    </citation>
    <scope>NUCLEOTIDE SEQUENCE [LARGE SCALE GENOMIC DNA]</scope>
    <source>
        <strain evidence="5">CGMCC 1.12859</strain>
    </source>
</reference>
<evidence type="ECO:0000313" key="5">
    <source>
        <dbReference type="Proteomes" id="UP001596435"/>
    </source>
</evidence>
<accession>A0ABW2G8G1</accession>
<gene>
    <name evidence="4" type="ORF">ACFQMG_35510</name>
</gene>
<proteinExistence type="inferred from homology"/>
<feature type="domain" description="STAS" evidence="3">
    <location>
        <begin position="41"/>
        <end position="122"/>
    </location>
</feature>
<sequence>MPAVRWSCPPHGDIRGSHPIAVAEPDPFFTVTVRDSLAGPVLECQGELEPDTANRLRTALDRALASLPVPPMLMVDLSAVTFMDSSGLNTLLRARMAAVRQGTIVHLARPSHPVVRVLRITGTDRLFDIDQDAPAVVPRTRTG</sequence>
<dbReference type="CDD" id="cd07043">
    <property type="entry name" value="STAS_anti-anti-sigma_factors"/>
    <property type="match status" value="1"/>
</dbReference>
<protein>
    <recommendedName>
        <fullName evidence="2">Anti-sigma factor antagonist</fullName>
    </recommendedName>
</protein>
<dbReference type="InterPro" id="IPR036513">
    <property type="entry name" value="STAS_dom_sf"/>
</dbReference>
<name>A0ABW2G8G1_9ACTN</name>
<dbReference type="PANTHER" id="PTHR33495">
    <property type="entry name" value="ANTI-SIGMA FACTOR ANTAGONIST TM_1081-RELATED-RELATED"/>
    <property type="match status" value="1"/>
</dbReference>
<comment type="similarity">
    <text evidence="1 2">Belongs to the anti-sigma-factor antagonist family.</text>
</comment>
<dbReference type="PANTHER" id="PTHR33495:SF2">
    <property type="entry name" value="ANTI-SIGMA FACTOR ANTAGONIST TM_1081-RELATED"/>
    <property type="match status" value="1"/>
</dbReference>
<dbReference type="Gene3D" id="3.30.750.24">
    <property type="entry name" value="STAS domain"/>
    <property type="match status" value="1"/>
</dbReference>
<dbReference type="Pfam" id="PF01740">
    <property type="entry name" value="STAS"/>
    <property type="match status" value="1"/>
</dbReference>
<organism evidence="4 5">
    <name type="scientific">Kitasatospora paranensis</name>
    <dbReference type="NCBI Taxonomy" id="258053"/>
    <lineage>
        <taxon>Bacteria</taxon>
        <taxon>Bacillati</taxon>
        <taxon>Actinomycetota</taxon>
        <taxon>Actinomycetes</taxon>
        <taxon>Kitasatosporales</taxon>
        <taxon>Streptomycetaceae</taxon>
        <taxon>Kitasatospora</taxon>
    </lineage>
</organism>
<keyword evidence="5" id="KW-1185">Reference proteome</keyword>
<evidence type="ECO:0000259" key="3">
    <source>
        <dbReference type="PROSITE" id="PS50801"/>
    </source>
</evidence>
<dbReference type="Proteomes" id="UP001596435">
    <property type="component" value="Unassembled WGS sequence"/>
</dbReference>
<evidence type="ECO:0000256" key="2">
    <source>
        <dbReference type="RuleBase" id="RU003749"/>
    </source>
</evidence>
<comment type="caution">
    <text evidence="4">The sequence shown here is derived from an EMBL/GenBank/DDBJ whole genome shotgun (WGS) entry which is preliminary data.</text>
</comment>
<dbReference type="RefSeq" id="WP_345709503.1">
    <property type="nucleotide sequence ID" value="NZ_BAABKV010000001.1"/>
</dbReference>
<dbReference type="InterPro" id="IPR003658">
    <property type="entry name" value="Anti-sigma_ant"/>
</dbReference>